<dbReference type="Proteomes" id="UP000054477">
    <property type="component" value="Unassembled WGS sequence"/>
</dbReference>
<dbReference type="InterPro" id="IPR004166">
    <property type="entry name" value="a-kinase_dom"/>
</dbReference>
<protein>
    <recommendedName>
        <fullName evidence="4">Alpha-type protein kinase domain-containing protein</fullName>
    </recommendedName>
</protein>
<dbReference type="Pfam" id="PF02816">
    <property type="entry name" value="Alpha_kinase"/>
    <property type="match status" value="1"/>
</dbReference>
<dbReference type="CDD" id="cd04515">
    <property type="entry name" value="Alpha_kinase"/>
    <property type="match status" value="1"/>
</dbReference>
<dbReference type="SUPFAM" id="SSF56112">
    <property type="entry name" value="Protein kinase-like (PK-like)"/>
    <property type="match status" value="1"/>
</dbReference>
<evidence type="ECO:0000313" key="5">
    <source>
        <dbReference type="EMBL" id="KIJ98777.1"/>
    </source>
</evidence>
<keyword evidence="1" id="KW-0723">Serine/threonine-protein kinase</keyword>
<dbReference type="EMBL" id="KN838661">
    <property type="protein sequence ID" value="KIJ98777.1"/>
    <property type="molecule type" value="Genomic_DNA"/>
</dbReference>
<accession>A0A0C9XS73</accession>
<evidence type="ECO:0000313" key="6">
    <source>
        <dbReference type="Proteomes" id="UP000054477"/>
    </source>
</evidence>
<feature type="domain" description="Alpha-type protein kinase" evidence="4">
    <location>
        <begin position="320"/>
        <end position="458"/>
    </location>
</feature>
<reference evidence="6" key="2">
    <citation type="submission" date="2015-01" db="EMBL/GenBank/DDBJ databases">
        <title>Evolutionary Origins and Diversification of the Mycorrhizal Mutualists.</title>
        <authorList>
            <consortium name="DOE Joint Genome Institute"/>
            <consortium name="Mycorrhizal Genomics Consortium"/>
            <person name="Kohler A."/>
            <person name="Kuo A."/>
            <person name="Nagy L.G."/>
            <person name="Floudas D."/>
            <person name="Copeland A."/>
            <person name="Barry K.W."/>
            <person name="Cichocki N."/>
            <person name="Veneault-Fourrey C."/>
            <person name="LaButti K."/>
            <person name="Lindquist E.A."/>
            <person name="Lipzen A."/>
            <person name="Lundell T."/>
            <person name="Morin E."/>
            <person name="Murat C."/>
            <person name="Riley R."/>
            <person name="Ohm R."/>
            <person name="Sun H."/>
            <person name="Tunlid A."/>
            <person name="Henrissat B."/>
            <person name="Grigoriev I.V."/>
            <person name="Hibbett D.S."/>
            <person name="Martin F."/>
        </authorList>
    </citation>
    <scope>NUCLEOTIDE SEQUENCE [LARGE SCALE GENOMIC DNA]</scope>
    <source>
        <strain evidence="6">LaAM-08-1</strain>
    </source>
</reference>
<organism evidence="5 6">
    <name type="scientific">Laccaria amethystina LaAM-08-1</name>
    <dbReference type="NCBI Taxonomy" id="1095629"/>
    <lineage>
        <taxon>Eukaryota</taxon>
        <taxon>Fungi</taxon>
        <taxon>Dikarya</taxon>
        <taxon>Basidiomycota</taxon>
        <taxon>Agaricomycotina</taxon>
        <taxon>Agaricomycetes</taxon>
        <taxon>Agaricomycetidae</taxon>
        <taxon>Agaricales</taxon>
        <taxon>Agaricineae</taxon>
        <taxon>Hydnangiaceae</taxon>
        <taxon>Laccaria</taxon>
    </lineage>
</organism>
<dbReference type="GO" id="GO:0004674">
    <property type="term" value="F:protein serine/threonine kinase activity"/>
    <property type="evidence" value="ECO:0007669"/>
    <property type="project" value="UniProtKB-KW"/>
</dbReference>
<reference evidence="5 6" key="1">
    <citation type="submission" date="2014-04" db="EMBL/GenBank/DDBJ databases">
        <authorList>
            <consortium name="DOE Joint Genome Institute"/>
            <person name="Kuo A."/>
            <person name="Kohler A."/>
            <person name="Nagy L.G."/>
            <person name="Floudas D."/>
            <person name="Copeland A."/>
            <person name="Barry K.W."/>
            <person name="Cichocki N."/>
            <person name="Veneault-Fourrey C."/>
            <person name="LaButti K."/>
            <person name="Lindquist E.A."/>
            <person name="Lipzen A."/>
            <person name="Lundell T."/>
            <person name="Morin E."/>
            <person name="Murat C."/>
            <person name="Sun H."/>
            <person name="Tunlid A."/>
            <person name="Henrissat B."/>
            <person name="Grigoriev I.V."/>
            <person name="Hibbett D.S."/>
            <person name="Martin F."/>
            <person name="Nordberg H.P."/>
            <person name="Cantor M.N."/>
            <person name="Hua S.X."/>
        </authorList>
    </citation>
    <scope>NUCLEOTIDE SEQUENCE [LARGE SCALE GENOMIC DNA]</scope>
    <source>
        <strain evidence="5 6">LaAM-08-1</strain>
    </source>
</reference>
<sequence length="458" mass="51129">MGRCEGCSLNFPRLTGVICRKCTKLSEAKSEVERGVVEAQPQCASCSVVYPFLRVEFCGACRQLDLECDPDAPGIKFLFTQYQKTASEHQLTRKQNPQLQAATQMKDHMATLRKALKTEAFTTEITLFIYPSAGKAARKAQTLPVHKKWMGTDLAKEMFDFAKVELKKGYYSVAAAQQSKPITLNFEDVQFGIAHGKDVHNFVPSEKDLLGTIENLFECLKQEGKITPNDIKDHKNPAVERPIQVELAYDEYEFERTTFTTDTDGNLSEHVSLETETIKIARDWRRHIGDKPAGGYIAKGFMKFAFALEQVVESQNSIDLIAELRLLALGQYFANSFKSRVRVMGAVVETSICWNFEGAFIGKVTSGMLPHPADGEEDNRSLIYPIFLAAPLITTTGLYTERKFSGSDQAGNNNDEVGRVMDAYSHHVLVDSNGFLLLSDLQVGPDKEVILFDPQAHS</sequence>
<dbReference type="OrthoDB" id="301415at2759"/>
<proteinExistence type="predicted"/>
<evidence type="ECO:0000259" key="4">
    <source>
        <dbReference type="Pfam" id="PF02816"/>
    </source>
</evidence>
<gene>
    <name evidence="5" type="ORF">K443DRAFT_103331</name>
</gene>
<dbReference type="InterPro" id="IPR011009">
    <property type="entry name" value="Kinase-like_dom_sf"/>
</dbReference>
<evidence type="ECO:0000256" key="2">
    <source>
        <dbReference type="ARBA" id="ARBA00022679"/>
    </source>
</evidence>
<evidence type="ECO:0000256" key="3">
    <source>
        <dbReference type="ARBA" id="ARBA00022777"/>
    </source>
</evidence>
<evidence type="ECO:0000256" key="1">
    <source>
        <dbReference type="ARBA" id="ARBA00022527"/>
    </source>
</evidence>
<dbReference type="Gene3D" id="3.20.200.10">
    <property type="entry name" value="MHCK/EF2 kinase"/>
    <property type="match status" value="1"/>
</dbReference>
<dbReference type="STRING" id="1095629.A0A0C9XS73"/>
<keyword evidence="2" id="KW-0808">Transferase</keyword>
<dbReference type="HOGENOM" id="CLU_533306_0_0_1"/>
<keyword evidence="3" id="KW-0418">Kinase</keyword>
<dbReference type="AlphaFoldDB" id="A0A0C9XS73"/>
<name>A0A0C9XS73_9AGAR</name>
<dbReference type="GO" id="GO:0005524">
    <property type="term" value="F:ATP binding"/>
    <property type="evidence" value="ECO:0007669"/>
    <property type="project" value="InterPro"/>
</dbReference>
<keyword evidence="6" id="KW-1185">Reference proteome</keyword>